<evidence type="ECO:0000259" key="15">
    <source>
        <dbReference type="PROSITE" id="PS50109"/>
    </source>
</evidence>
<keyword evidence="5" id="KW-0808">Transferase</keyword>
<dbReference type="PANTHER" id="PTHR45569">
    <property type="entry name" value="SENSOR PROTEIN KDPD"/>
    <property type="match status" value="1"/>
</dbReference>
<dbReference type="PROSITE" id="PS50109">
    <property type="entry name" value="HIS_KIN"/>
    <property type="match status" value="1"/>
</dbReference>
<dbReference type="CDD" id="cd00075">
    <property type="entry name" value="HATPase"/>
    <property type="match status" value="1"/>
</dbReference>
<evidence type="ECO:0000256" key="7">
    <source>
        <dbReference type="ARBA" id="ARBA00022741"/>
    </source>
</evidence>
<feature type="domain" description="Histidine kinase" evidence="15">
    <location>
        <begin position="129"/>
        <end position="347"/>
    </location>
</feature>
<keyword evidence="6 13" id="KW-0812">Transmembrane</keyword>
<keyword evidence="9" id="KW-0067">ATP-binding</keyword>
<feature type="transmembrane region" description="Helical" evidence="13">
    <location>
        <begin position="35"/>
        <end position="51"/>
    </location>
</feature>
<dbReference type="SMART" id="SM00388">
    <property type="entry name" value="HisKA"/>
    <property type="match status" value="1"/>
</dbReference>
<dbReference type="InterPro" id="IPR003594">
    <property type="entry name" value="HATPase_dom"/>
</dbReference>
<evidence type="ECO:0000313" key="17">
    <source>
        <dbReference type="Proteomes" id="UP000824136"/>
    </source>
</evidence>
<dbReference type="Pfam" id="PF00512">
    <property type="entry name" value="HisKA"/>
    <property type="match status" value="1"/>
</dbReference>
<dbReference type="GO" id="GO:0005524">
    <property type="term" value="F:ATP binding"/>
    <property type="evidence" value="ECO:0007669"/>
    <property type="project" value="UniProtKB-KW"/>
</dbReference>
<dbReference type="InterPro" id="IPR004358">
    <property type="entry name" value="Sig_transdc_His_kin-like_C"/>
</dbReference>
<gene>
    <name evidence="16" type="ORF">IAC39_06585</name>
</gene>
<organism evidence="16 17">
    <name type="scientific">Candidatus Faeciplasma pullistercoris</name>
    <dbReference type="NCBI Taxonomy" id="2840800"/>
    <lineage>
        <taxon>Bacteria</taxon>
        <taxon>Bacillati</taxon>
        <taxon>Bacillota</taxon>
        <taxon>Clostridia</taxon>
        <taxon>Eubacteriales</taxon>
        <taxon>Oscillospiraceae</taxon>
        <taxon>Oscillospiraceae incertae sedis</taxon>
        <taxon>Candidatus Faeciplasma</taxon>
    </lineage>
</organism>
<comment type="subcellular location">
    <subcellularLocation>
        <location evidence="2">Membrane</location>
        <topology evidence="2">Multi-pass membrane protein</topology>
    </subcellularLocation>
</comment>
<keyword evidence="14" id="KW-0732">Signal</keyword>
<keyword evidence="11" id="KW-0902">Two-component regulatory system</keyword>
<dbReference type="FunFam" id="1.10.287.130:FF:000001">
    <property type="entry name" value="Two-component sensor histidine kinase"/>
    <property type="match status" value="1"/>
</dbReference>
<dbReference type="Pfam" id="PF13493">
    <property type="entry name" value="DUF4118"/>
    <property type="match status" value="1"/>
</dbReference>
<evidence type="ECO:0000256" key="1">
    <source>
        <dbReference type="ARBA" id="ARBA00000085"/>
    </source>
</evidence>
<accession>A0A9D1KKL0</accession>
<comment type="caution">
    <text evidence="16">The sequence shown here is derived from an EMBL/GenBank/DDBJ whole genome shotgun (WGS) entry which is preliminary data.</text>
</comment>
<dbReference type="GO" id="GO:0000155">
    <property type="term" value="F:phosphorelay sensor kinase activity"/>
    <property type="evidence" value="ECO:0007669"/>
    <property type="project" value="InterPro"/>
</dbReference>
<keyword evidence="12 13" id="KW-0472">Membrane</keyword>
<evidence type="ECO:0000256" key="5">
    <source>
        <dbReference type="ARBA" id="ARBA00022679"/>
    </source>
</evidence>
<evidence type="ECO:0000256" key="10">
    <source>
        <dbReference type="ARBA" id="ARBA00022989"/>
    </source>
</evidence>
<evidence type="ECO:0000256" key="9">
    <source>
        <dbReference type="ARBA" id="ARBA00022840"/>
    </source>
</evidence>
<dbReference type="Gene3D" id="1.10.287.130">
    <property type="match status" value="1"/>
</dbReference>
<feature type="chain" id="PRO_5039701758" description="histidine kinase" evidence="14">
    <location>
        <begin position="25"/>
        <end position="352"/>
    </location>
</feature>
<dbReference type="PRINTS" id="PR00344">
    <property type="entry name" value="BCTRLSENSOR"/>
</dbReference>
<feature type="signal peptide" evidence="14">
    <location>
        <begin position="1"/>
        <end position="24"/>
    </location>
</feature>
<dbReference type="SUPFAM" id="SSF47384">
    <property type="entry name" value="Homodimeric domain of signal transducing histidine kinase"/>
    <property type="match status" value="1"/>
</dbReference>
<keyword evidence="8 16" id="KW-0418">Kinase</keyword>
<sequence>MKTKKVLKDIMISLLLLGTATALSAQFQKWDVPEHTATIFVFAVFLISLLTDGCFYGVAASVIGMFAINFIFTYPYFAFDFISPVNLISAVIMVTVAIITGLLVTKIKQHEATKAESERERMRANLLRAVSHDLRTPLTTIYSASTMLKENKSALTEEQRDQMLGSIQEDTQWLVRMVENLLSVTRIDNSTMKINKVPTILDELIDSVVTKFSAQHPAQKIILSIPDEIVVIKMDTILIEQVIRNLLENAVFHAKGMTELSLRVYTVGNQAIFEVADNGCGIEEGKLKHIFTGCYEWQKDTGQGKKRFAGIGLSVCATIIKAHGGRITAENRKTGGALFRFTLEKEDNTDDE</sequence>
<evidence type="ECO:0000256" key="12">
    <source>
        <dbReference type="ARBA" id="ARBA00023136"/>
    </source>
</evidence>
<evidence type="ECO:0000256" key="11">
    <source>
        <dbReference type="ARBA" id="ARBA00023012"/>
    </source>
</evidence>
<dbReference type="Gene3D" id="1.20.120.620">
    <property type="entry name" value="Backbone structure of the membrane domain of e. Coli histidine kinase receptor kdpd"/>
    <property type="match status" value="1"/>
</dbReference>
<feature type="transmembrane region" description="Helical" evidence="13">
    <location>
        <begin position="85"/>
        <end position="104"/>
    </location>
</feature>
<dbReference type="PANTHER" id="PTHR45569:SF1">
    <property type="entry name" value="SENSOR PROTEIN KDPD"/>
    <property type="match status" value="1"/>
</dbReference>
<dbReference type="GO" id="GO:0005886">
    <property type="term" value="C:plasma membrane"/>
    <property type="evidence" value="ECO:0007669"/>
    <property type="project" value="TreeGrafter"/>
</dbReference>
<protein>
    <recommendedName>
        <fullName evidence="3">histidine kinase</fullName>
        <ecNumber evidence="3">2.7.13.3</ecNumber>
    </recommendedName>
</protein>
<name>A0A9D1KKL0_9FIRM</name>
<dbReference type="EMBL" id="DVLL01000021">
    <property type="protein sequence ID" value="HIT59360.1"/>
    <property type="molecule type" value="Genomic_DNA"/>
</dbReference>
<dbReference type="InterPro" id="IPR036890">
    <property type="entry name" value="HATPase_C_sf"/>
</dbReference>
<reference evidence="16" key="1">
    <citation type="submission" date="2020-10" db="EMBL/GenBank/DDBJ databases">
        <authorList>
            <person name="Gilroy R."/>
        </authorList>
    </citation>
    <scope>NUCLEOTIDE SEQUENCE</scope>
    <source>
        <strain evidence="16">CHK33-4379</strain>
    </source>
</reference>
<keyword evidence="4" id="KW-0597">Phosphoprotein</keyword>
<reference evidence="16" key="2">
    <citation type="journal article" date="2021" name="PeerJ">
        <title>Extensive microbial diversity within the chicken gut microbiome revealed by metagenomics and culture.</title>
        <authorList>
            <person name="Gilroy R."/>
            <person name="Ravi A."/>
            <person name="Getino M."/>
            <person name="Pursley I."/>
            <person name="Horton D.L."/>
            <person name="Alikhan N.F."/>
            <person name="Baker D."/>
            <person name="Gharbi K."/>
            <person name="Hall N."/>
            <person name="Watson M."/>
            <person name="Adriaenssens E.M."/>
            <person name="Foster-Nyarko E."/>
            <person name="Jarju S."/>
            <person name="Secka A."/>
            <person name="Antonio M."/>
            <person name="Oren A."/>
            <person name="Chaudhuri R.R."/>
            <person name="La Ragione R."/>
            <person name="Hildebrand F."/>
            <person name="Pallen M.J."/>
        </authorList>
    </citation>
    <scope>NUCLEOTIDE SEQUENCE</scope>
    <source>
        <strain evidence="16">CHK33-4379</strain>
    </source>
</reference>
<dbReference type="SMART" id="SM00387">
    <property type="entry name" value="HATPase_c"/>
    <property type="match status" value="1"/>
</dbReference>
<evidence type="ECO:0000256" key="3">
    <source>
        <dbReference type="ARBA" id="ARBA00012438"/>
    </source>
</evidence>
<dbReference type="CDD" id="cd00082">
    <property type="entry name" value="HisKA"/>
    <property type="match status" value="1"/>
</dbReference>
<keyword evidence="10 13" id="KW-1133">Transmembrane helix</keyword>
<evidence type="ECO:0000256" key="14">
    <source>
        <dbReference type="SAM" id="SignalP"/>
    </source>
</evidence>
<dbReference type="InterPro" id="IPR005467">
    <property type="entry name" value="His_kinase_dom"/>
</dbReference>
<evidence type="ECO:0000313" key="16">
    <source>
        <dbReference type="EMBL" id="HIT59360.1"/>
    </source>
</evidence>
<evidence type="ECO:0000256" key="13">
    <source>
        <dbReference type="SAM" id="Phobius"/>
    </source>
</evidence>
<proteinExistence type="predicted"/>
<dbReference type="InterPro" id="IPR038318">
    <property type="entry name" value="KdpD_sf"/>
</dbReference>
<evidence type="ECO:0000256" key="2">
    <source>
        <dbReference type="ARBA" id="ARBA00004141"/>
    </source>
</evidence>
<comment type="catalytic activity">
    <reaction evidence="1">
        <text>ATP + protein L-histidine = ADP + protein N-phospho-L-histidine.</text>
        <dbReference type="EC" id="2.7.13.3"/>
    </reaction>
</comment>
<dbReference type="InterPro" id="IPR025201">
    <property type="entry name" value="KdpD_TM"/>
</dbReference>
<dbReference type="Pfam" id="PF02518">
    <property type="entry name" value="HATPase_c"/>
    <property type="match status" value="1"/>
</dbReference>
<dbReference type="Proteomes" id="UP000824136">
    <property type="component" value="Unassembled WGS sequence"/>
</dbReference>
<keyword evidence="7" id="KW-0547">Nucleotide-binding</keyword>
<dbReference type="SUPFAM" id="SSF55874">
    <property type="entry name" value="ATPase domain of HSP90 chaperone/DNA topoisomerase II/histidine kinase"/>
    <property type="match status" value="1"/>
</dbReference>
<evidence type="ECO:0000256" key="4">
    <source>
        <dbReference type="ARBA" id="ARBA00022553"/>
    </source>
</evidence>
<evidence type="ECO:0000256" key="8">
    <source>
        <dbReference type="ARBA" id="ARBA00022777"/>
    </source>
</evidence>
<dbReference type="InterPro" id="IPR003661">
    <property type="entry name" value="HisK_dim/P_dom"/>
</dbReference>
<evidence type="ECO:0000256" key="6">
    <source>
        <dbReference type="ARBA" id="ARBA00022692"/>
    </source>
</evidence>
<dbReference type="EC" id="2.7.13.3" evidence="3"/>
<dbReference type="InterPro" id="IPR052023">
    <property type="entry name" value="Histidine_kinase_KdpD"/>
</dbReference>
<dbReference type="AlphaFoldDB" id="A0A9D1KKL0"/>
<dbReference type="Gene3D" id="3.30.565.10">
    <property type="entry name" value="Histidine kinase-like ATPase, C-terminal domain"/>
    <property type="match status" value="1"/>
</dbReference>
<dbReference type="InterPro" id="IPR036097">
    <property type="entry name" value="HisK_dim/P_sf"/>
</dbReference>